<keyword evidence="2" id="KW-1185">Reference proteome</keyword>
<protein>
    <submittedName>
        <fullName evidence="1">Uncharacterized protein</fullName>
    </submittedName>
</protein>
<dbReference type="Proteomes" id="UP000003959">
    <property type="component" value="Unassembled WGS sequence"/>
</dbReference>
<accession>F4XV94</accession>
<evidence type="ECO:0000313" key="1">
    <source>
        <dbReference type="EMBL" id="EGJ31442.1"/>
    </source>
</evidence>
<proteinExistence type="predicted"/>
<dbReference type="EMBL" id="GL890939">
    <property type="protein sequence ID" value="EGJ31442.1"/>
    <property type="molecule type" value="Genomic_DNA"/>
</dbReference>
<name>F4XV94_9CYAN</name>
<sequence length="24" mass="2605">MSSLAVLKVNPETAKSLLAEFLNE</sequence>
<dbReference type="AlphaFoldDB" id="F4XV94"/>
<gene>
    <name evidence="1" type="ORF">LYNGBM3L_39510</name>
</gene>
<organism evidence="1 2">
    <name type="scientific">Moorena producens 3L</name>
    <dbReference type="NCBI Taxonomy" id="489825"/>
    <lineage>
        <taxon>Bacteria</taxon>
        <taxon>Bacillati</taxon>
        <taxon>Cyanobacteriota</taxon>
        <taxon>Cyanophyceae</taxon>
        <taxon>Coleofasciculales</taxon>
        <taxon>Coleofasciculaceae</taxon>
        <taxon>Moorena</taxon>
    </lineage>
</organism>
<evidence type="ECO:0000313" key="2">
    <source>
        <dbReference type="Proteomes" id="UP000003959"/>
    </source>
</evidence>
<dbReference type="HOGENOM" id="CLU_3421066_0_0_3"/>
<reference evidence="2" key="1">
    <citation type="journal article" date="2011" name="Proc. Natl. Acad. Sci. U.S.A.">
        <title>Genomic insights into the physiology and ecology of the marine filamentous cyanobacterium Lyngbya majuscula.</title>
        <authorList>
            <person name="Jones A.C."/>
            <person name="Monroe E.A."/>
            <person name="Podell S."/>
            <person name="Hess W.R."/>
            <person name="Klages S."/>
            <person name="Esquenazi E."/>
            <person name="Niessen S."/>
            <person name="Hoover H."/>
            <person name="Rothmann M."/>
            <person name="Lasken R.S."/>
            <person name="Yates J.R.III."/>
            <person name="Reinhardt R."/>
            <person name="Kube M."/>
            <person name="Burkart M.D."/>
            <person name="Allen E.E."/>
            <person name="Dorrestein P.C."/>
            <person name="Gerwick W.H."/>
            <person name="Gerwick L."/>
        </authorList>
    </citation>
    <scope>NUCLEOTIDE SEQUENCE [LARGE SCALE GENOMIC DNA]</scope>
    <source>
        <strain evidence="2">3L</strain>
    </source>
</reference>